<organism evidence="3 4">
    <name type="scientific">Paraglomus occultum</name>
    <dbReference type="NCBI Taxonomy" id="144539"/>
    <lineage>
        <taxon>Eukaryota</taxon>
        <taxon>Fungi</taxon>
        <taxon>Fungi incertae sedis</taxon>
        <taxon>Mucoromycota</taxon>
        <taxon>Glomeromycotina</taxon>
        <taxon>Glomeromycetes</taxon>
        <taxon>Paraglomerales</taxon>
        <taxon>Paraglomeraceae</taxon>
        <taxon>Paraglomus</taxon>
    </lineage>
</organism>
<feature type="chain" id="PRO_5040280574" evidence="2">
    <location>
        <begin position="34"/>
        <end position="177"/>
    </location>
</feature>
<sequence length="177" mass="18494">MTFNIFPHSFRLPALTSVLFLLFFLSIPSLISAAGACDNCGQTVTLIAPCLNFSGSADYQNKELTANTKFIDPQLANCQCTQSYLTAYQSCLDCFTSKGLSTSNILSVGNIQSDCDQLGISNAGGNANNNSPGGSGGSGGSSPTKSAAGLRLNDPSMIYTTLMSTVIIIGILSQRLI</sequence>
<dbReference type="EMBL" id="CAJVPJ010002439">
    <property type="protein sequence ID" value="CAG8621238.1"/>
    <property type="molecule type" value="Genomic_DNA"/>
</dbReference>
<dbReference type="Proteomes" id="UP000789572">
    <property type="component" value="Unassembled WGS sequence"/>
</dbReference>
<evidence type="ECO:0000256" key="1">
    <source>
        <dbReference type="SAM" id="MobiDB-lite"/>
    </source>
</evidence>
<dbReference type="AlphaFoldDB" id="A0A9N9D3K0"/>
<protein>
    <submittedName>
        <fullName evidence="3">1919_t:CDS:1</fullName>
    </submittedName>
</protein>
<evidence type="ECO:0000313" key="4">
    <source>
        <dbReference type="Proteomes" id="UP000789572"/>
    </source>
</evidence>
<dbReference type="OrthoDB" id="10532795at2759"/>
<keyword evidence="4" id="KW-1185">Reference proteome</keyword>
<name>A0A9N9D3K0_9GLOM</name>
<evidence type="ECO:0000313" key="3">
    <source>
        <dbReference type="EMBL" id="CAG8621238.1"/>
    </source>
</evidence>
<gene>
    <name evidence="3" type="ORF">POCULU_LOCUS8429</name>
</gene>
<feature type="region of interest" description="Disordered" evidence="1">
    <location>
        <begin position="126"/>
        <end position="146"/>
    </location>
</feature>
<feature type="signal peptide" evidence="2">
    <location>
        <begin position="1"/>
        <end position="33"/>
    </location>
</feature>
<comment type="caution">
    <text evidence="3">The sequence shown here is derived from an EMBL/GenBank/DDBJ whole genome shotgun (WGS) entry which is preliminary data.</text>
</comment>
<proteinExistence type="predicted"/>
<accession>A0A9N9D3K0</accession>
<keyword evidence="2" id="KW-0732">Signal</keyword>
<evidence type="ECO:0000256" key="2">
    <source>
        <dbReference type="SAM" id="SignalP"/>
    </source>
</evidence>
<reference evidence="3" key="1">
    <citation type="submission" date="2021-06" db="EMBL/GenBank/DDBJ databases">
        <authorList>
            <person name="Kallberg Y."/>
            <person name="Tangrot J."/>
            <person name="Rosling A."/>
        </authorList>
    </citation>
    <scope>NUCLEOTIDE SEQUENCE</scope>
    <source>
        <strain evidence="3">IA702</strain>
    </source>
</reference>